<comment type="subcellular location">
    <subcellularLocation>
        <location evidence="1">Cell outer membrane</location>
    </subcellularLocation>
</comment>
<dbReference type="InterPro" id="IPR036942">
    <property type="entry name" value="Beta-barrel_TonB_sf"/>
</dbReference>
<dbReference type="GO" id="GO:0009279">
    <property type="term" value="C:cell outer membrane"/>
    <property type="evidence" value="ECO:0007669"/>
    <property type="project" value="UniProtKB-SubCell"/>
</dbReference>
<protein>
    <submittedName>
        <fullName evidence="6">TonB-dependent receptor</fullName>
    </submittedName>
</protein>
<evidence type="ECO:0000256" key="1">
    <source>
        <dbReference type="ARBA" id="ARBA00004442"/>
    </source>
</evidence>
<organism evidence="6 7">
    <name type="scientific">Pelomonas aquatica</name>
    <dbReference type="NCBI Taxonomy" id="431058"/>
    <lineage>
        <taxon>Bacteria</taxon>
        <taxon>Pseudomonadati</taxon>
        <taxon>Pseudomonadota</taxon>
        <taxon>Betaproteobacteria</taxon>
        <taxon>Burkholderiales</taxon>
        <taxon>Sphaerotilaceae</taxon>
        <taxon>Roseateles</taxon>
    </lineage>
</organism>
<dbReference type="PANTHER" id="PTHR40980:SF3">
    <property type="entry name" value="TONB-DEPENDENT RECEPTOR-LIKE BETA-BARREL DOMAIN-CONTAINING PROTEIN"/>
    <property type="match status" value="1"/>
</dbReference>
<evidence type="ECO:0000259" key="5">
    <source>
        <dbReference type="Pfam" id="PF07715"/>
    </source>
</evidence>
<dbReference type="EMBL" id="SGUG01000035">
    <property type="protein sequence ID" value="MDG0864555.1"/>
    <property type="molecule type" value="Genomic_DNA"/>
</dbReference>
<feature type="domain" description="TonB-dependent receptor plug" evidence="5">
    <location>
        <begin position="64"/>
        <end position="168"/>
    </location>
</feature>
<dbReference type="Pfam" id="PF07715">
    <property type="entry name" value="Plug"/>
    <property type="match status" value="1"/>
</dbReference>
<proteinExistence type="inferred from homology"/>
<dbReference type="InterPro" id="IPR010104">
    <property type="entry name" value="TonB_rcpt_bac"/>
</dbReference>
<evidence type="ECO:0000256" key="4">
    <source>
        <dbReference type="ARBA" id="ARBA00023237"/>
    </source>
</evidence>
<comment type="similarity">
    <text evidence="2">Belongs to the TonB-dependent receptor family.</text>
</comment>
<comment type="caution">
    <text evidence="6">The sequence shown here is derived from an EMBL/GenBank/DDBJ whole genome shotgun (WGS) entry which is preliminary data.</text>
</comment>
<name>A0A9X4R6B4_9BURK</name>
<keyword evidence="7" id="KW-1185">Reference proteome</keyword>
<dbReference type="InterPro" id="IPR012910">
    <property type="entry name" value="Plug_dom"/>
</dbReference>
<keyword evidence="3" id="KW-0472">Membrane</keyword>
<dbReference type="Proteomes" id="UP001152766">
    <property type="component" value="Unassembled WGS sequence"/>
</dbReference>
<evidence type="ECO:0000313" key="6">
    <source>
        <dbReference type="EMBL" id="MDG0864555.1"/>
    </source>
</evidence>
<gene>
    <name evidence="6" type="ORF">EXJ73_19005</name>
</gene>
<dbReference type="AlphaFoldDB" id="A0A9X4R6B4"/>
<evidence type="ECO:0000256" key="2">
    <source>
        <dbReference type="ARBA" id="ARBA00009810"/>
    </source>
</evidence>
<dbReference type="InterPro" id="IPR037066">
    <property type="entry name" value="Plug_dom_sf"/>
</dbReference>
<keyword evidence="4" id="KW-0998">Cell outer membrane</keyword>
<accession>A0A9X4R6B4</accession>
<dbReference type="Gene3D" id="2.40.170.20">
    <property type="entry name" value="TonB-dependent receptor, beta-barrel domain"/>
    <property type="match status" value="1"/>
</dbReference>
<dbReference type="RefSeq" id="WP_268154135.1">
    <property type="nucleotide sequence ID" value="NZ_JAPPUW010000031.1"/>
</dbReference>
<dbReference type="SUPFAM" id="SSF56935">
    <property type="entry name" value="Porins"/>
    <property type="match status" value="1"/>
</dbReference>
<sequence length="944" mass="100603">MSMSNDKRGSGRAESFHISPVAVGCTLLIAAAAATAQTAPQPQQLETVTVTGIRKGIEDAISVKRNNDSIVEAISAEDIGKLPDTTIAEALARLPGVTAQRTKSGTASNIAIRGLNEDFTGYLLNGREQTSTGDSRAVDLSVYPAELIASATVYKTNDAALMGAGMAGTIDKRLIDPLAFGRRVLAASYERDRTGISLPNPGTGNRKSLAYIDQFADRTIGIALGFVKADGTTNELGTGGWGSATVKATLTDGTVQNNVTVPAPFGNGVDYKNRRVTDSRWGGAAILAYKPNKNFTSQLDVFYSKIDAVQKEARIQGGLGGPITNATVVNGVATKGTFQLGANGAGLIDRAESIFDNDTIKSLGWKNTLKLDDGWTASVDLSNNSAKRVERDIEAYAGIAAADTLSFDNTGGGTVQFKVGNPTAYTDRTMIFVRDQQGWSGVPDPVVPGKNLAQAGYDKGPTVTDKVSAIRFDLTKELPSGSMFSSIQGGLNYAKRTKDRIVDEGVLQSKTGNGFDPFAFPSDAYVSTNIGGTGLNMLTFDPKVNLWDGAVLVRKYNDDILSKTWTIAEKVTTAYAKANIDTEIGGIPVRGNAGLQIVNTDQSSGGYRAQVGSGVTLTNPAGTLVTDGSKYTDFLPSLNLNGELGGGNVVRFGVAQQIARPTLTDMRNSFAASRFLTGDKTSPVYDLLVGSGGNPHLKPFKAWAFDLSYEKYFGKKAYVSGALFYKKIDTYIAPQTNLSYDFTPYVQSLGLAPSTTGKGNVGIFTTSVNGTGGNVHGFEWAVSAPFNMISSWLDGFGAYASYSNTGSTIKFPDVLGQIPNVQVPQVGNIAIPGLSKENAKLTLYFEKWGFSAFVADNYRSTYVGFVANDQTGGYPVLKRIQGSSWVSAQVGYEFQEGQMKGLSFRVEGNNLNNPVYRQLNRDNSIDTENKTGHTIIVKVSYKLQ</sequence>
<evidence type="ECO:0000256" key="3">
    <source>
        <dbReference type="ARBA" id="ARBA00023136"/>
    </source>
</evidence>
<evidence type="ECO:0000313" key="7">
    <source>
        <dbReference type="Proteomes" id="UP001152766"/>
    </source>
</evidence>
<keyword evidence="6" id="KW-0675">Receptor</keyword>
<reference evidence="6" key="1">
    <citation type="submission" date="2019-02" db="EMBL/GenBank/DDBJ databases">
        <title>Draft genome of the type strain Pelomonas aquatica CCUG 52575T.</title>
        <authorList>
            <person name="Gomila M."/>
            <person name="Lalucat J."/>
        </authorList>
    </citation>
    <scope>NUCLEOTIDE SEQUENCE</scope>
    <source>
        <strain evidence="6">CCUG 52575</strain>
    </source>
</reference>
<dbReference type="PANTHER" id="PTHR40980">
    <property type="entry name" value="PLUG DOMAIN-CONTAINING PROTEIN"/>
    <property type="match status" value="1"/>
</dbReference>
<dbReference type="Gene3D" id="2.170.130.10">
    <property type="entry name" value="TonB-dependent receptor, plug domain"/>
    <property type="match status" value="1"/>
</dbReference>
<dbReference type="NCBIfam" id="TIGR01782">
    <property type="entry name" value="TonB-Xanth-Caul"/>
    <property type="match status" value="1"/>
</dbReference>
<dbReference type="PROSITE" id="PS51257">
    <property type="entry name" value="PROKAR_LIPOPROTEIN"/>
    <property type="match status" value="1"/>
</dbReference>